<dbReference type="InterPro" id="IPR000719">
    <property type="entry name" value="Prot_kinase_dom"/>
</dbReference>
<keyword evidence="1" id="KW-0808">Transferase</keyword>
<dbReference type="Proteomes" id="UP000006671">
    <property type="component" value="Unassembled WGS sequence"/>
</dbReference>
<accession>D2VVK8</accession>
<dbReference type="SUPFAM" id="SSF56112">
    <property type="entry name" value="Protein kinase-like (PK-like)"/>
    <property type="match status" value="1"/>
</dbReference>
<evidence type="ECO:0000256" key="1">
    <source>
        <dbReference type="ARBA" id="ARBA00022679"/>
    </source>
</evidence>
<dbReference type="GeneID" id="8854022"/>
<dbReference type="RefSeq" id="XP_002671797.1">
    <property type="nucleotide sequence ID" value="XM_002671751.1"/>
</dbReference>
<keyword evidence="3" id="KW-0418">Kinase</keyword>
<dbReference type="Gene3D" id="1.10.510.10">
    <property type="entry name" value="Transferase(Phosphotransferase) domain 1"/>
    <property type="match status" value="1"/>
</dbReference>
<dbReference type="AlphaFoldDB" id="D2VVK8"/>
<dbReference type="EMBL" id="GG738902">
    <property type="protein sequence ID" value="EFC39053.1"/>
    <property type="molecule type" value="Genomic_DNA"/>
</dbReference>
<dbReference type="InterPro" id="IPR008271">
    <property type="entry name" value="Ser/Thr_kinase_AS"/>
</dbReference>
<dbReference type="InterPro" id="IPR011009">
    <property type="entry name" value="Kinase-like_dom_sf"/>
</dbReference>
<evidence type="ECO:0000256" key="2">
    <source>
        <dbReference type="ARBA" id="ARBA00022741"/>
    </source>
</evidence>
<gene>
    <name evidence="6" type="ORF">NAEGRDRAFT_73054</name>
</gene>
<evidence type="ECO:0000256" key="3">
    <source>
        <dbReference type="ARBA" id="ARBA00022777"/>
    </source>
</evidence>
<evidence type="ECO:0000256" key="4">
    <source>
        <dbReference type="ARBA" id="ARBA00022840"/>
    </source>
</evidence>
<dbReference type="GO" id="GO:0005524">
    <property type="term" value="F:ATP binding"/>
    <property type="evidence" value="ECO:0007669"/>
    <property type="project" value="UniProtKB-KW"/>
</dbReference>
<keyword evidence="2" id="KW-0547">Nucleotide-binding</keyword>
<dbReference type="Pfam" id="PF00069">
    <property type="entry name" value="Pkinase"/>
    <property type="match status" value="1"/>
</dbReference>
<dbReference type="KEGG" id="ngr:NAEGRDRAFT_73054"/>
<protein>
    <submittedName>
        <fullName evidence="6">Predicted protein</fullName>
    </submittedName>
</protein>
<name>D2VVK8_NAEGR</name>
<organism evidence="7">
    <name type="scientific">Naegleria gruberi</name>
    <name type="common">Amoeba</name>
    <dbReference type="NCBI Taxonomy" id="5762"/>
    <lineage>
        <taxon>Eukaryota</taxon>
        <taxon>Discoba</taxon>
        <taxon>Heterolobosea</taxon>
        <taxon>Tetramitia</taxon>
        <taxon>Eutetramitia</taxon>
        <taxon>Vahlkampfiidae</taxon>
        <taxon>Naegleria</taxon>
    </lineage>
</organism>
<dbReference type="PROSITE" id="PS50011">
    <property type="entry name" value="PROTEIN_KINASE_DOM"/>
    <property type="match status" value="1"/>
</dbReference>
<proteinExistence type="predicted"/>
<dbReference type="GO" id="GO:0004674">
    <property type="term" value="F:protein serine/threonine kinase activity"/>
    <property type="evidence" value="ECO:0007669"/>
    <property type="project" value="TreeGrafter"/>
</dbReference>
<dbReference type="PROSITE" id="PS00108">
    <property type="entry name" value="PROTEIN_KINASE_ST"/>
    <property type="match status" value="1"/>
</dbReference>
<dbReference type="PANTHER" id="PTHR43289:SF6">
    <property type="entry name" value="SERINE_THREONINE-PROTEIN KINASE NEKL-3"/>
    <property type="match status" value="1"/>
</dbReference>
<reference evidence="6 7" key="1">
    <citation type="journal article" date="2010" name="Cell">
        <title>The genome of Naegleria gruberi illuminates early eukaryotic versatility.</title>
        <authorList>
            <person name="Fritz-Laylin L.K."/>
            <person name="Prochnik S.E."/>
            <person name="Ginger M.L."/>
            <person name="Dacks J.B."/>
            <person name="Carpenter M.L."/>
            <person name="Field M.C."/>
            <person name="Kuo A."/>
            <person name="Paredez A."/>
            <person name="Chapman J."/>
            <person name="Pham J."/>
            <person name="Shu S."/>
            <person name="Neupane R."/>
            <person name="Cipriano M."/>
            <person name="Mancuso J."/>
            <person name="Tu H."/>
            <person name="Salamov A."/>
            <person name="Lindquist E."/>
            <person name="Shapiro H."/>
            <person name="Lucas S."/>
            <person name="Grigoriev I.V."/>
            <person name="Cande W.Z."/>
            <person name="Fulton C."/>
            <person name="Rokhsar D.S."/>
            <person name="Dawson S.C."/>
        </authorList>
    </citation>
    <scope>NUCLEOTIDE SEQUENCE [LARGE SCALE GENOMIC DNA]</scope>
    <source>
        <strain evidence="6 7">NEG-M</strain>
    </source>
</reference>
<feature type="domain" description="Protein kinase" evidence="5">
    <location>
        <begin position="143"/>
        <end position="417"/>
    </location>
</feature>
<evidence type="ECO:0000259" key="5">
    <source>
        <dbReference type="PROSITE" id="PS50011"/>
    </source>
</evidence>
<keyword evidence="4" id="KW-0067">ATP-binding</keyword>
<dbReference type="SMART" id="SM00220">
    <property type="entry name" value="S_TKc"/>
    <property type="match status" value="1"/>
</dbReference>
<evidence type="ECO:0000313" key="7">
    <source>
        <dbReference type="Proteomes" id="UP000006671"/>
    </source>
</evidence>
<sequence length="523" mass="60708">MPDRSVSFKIPQTGSYVIRVLQEDKSDILKVAQNHPNEDKIICLLKISHSKLMREIVTTQLSHQDLEFYSGVYTYGFLTSKNRVEILGMRCDVMQTDTEIFQFKYYLEHLGKFNLVHGEPLYRLCGFVMAIFATCAKQQEKINMFLKTYPKSDENSILIAEKLKKKQSVFEVSDEIRIWHGFNRYVVGKVESVQIFKGKSIARVKLLESPKYLYIKHSIEQTTPRVPQSMGFPCTIEVKRIDYHVEISFEGECLIDVKLDFEKALKMIVQLLVEMGNVHMLQYIHNDVKRSNIVIYNNFTKLIDFELAKNFDSYDRENQICELFGDKVYSKAGTPNMMPPEKEKTGSGYITPMTDIYCLGIVISEILDRNLTVSPFSENQKRVITKIREMSTNMIHKDPKQRWDTDRCLEYLQYEKIISKNDILHEKENHDRTTEFINSETQKNLRSFSKIFQIPCLSKQKSITLETILLVNAPPIFQNCLAWCPNEINVKYQVATTVKAVKQKLHGLSATILCSTKSEVDEK</sequence>
<evidence type="ECO:0000313" key="6">
    <source>
        <dbReference type="EMBL" id="EFC39053.1"/>
    </source>
</evidence>
<dbReference type="VEuPathDB" id="AmoebaDB:NAEGRDRAFT_73054"/>
<keyword evidence="7" id="KW-1185">Reference proteome</keyword>
<dbReference type="PANTHER" id="PTHR43289">
    <property type="entry name" value="MITOGEN-ACTIVATED PROTEIN KINASE KINASE KINASE 20-RELATED"/>
    <property type="match status" value="1"/>
</dbReference>
<dbReference type="InParanoid" id="D2VVK8"/>